<keyword evidence="5" id="KW-1185">Reference proteome</keyword>
<dbReference type="InterPro" id="IPR012675">
    <property type="entry name" value="Beta-grasp_dom_sf"/>
</dbReference>
<name>A0ABT3A412_9ALTE</name>
<dbReference type="PANTHER" id="PTHR34219">
    <property type="entry name" value="IRON-REGULATED INNER MEMBRANE PROTEIN-RELATED"/>
    <property type="match status" value="1"/>
</dbReference>
<organism evidence="4 5">
    <name type="scientific">Fluctibacter corallii</name>
    <dbReference type="NCBI Taxonomy" id="2984329"/>
    <lineage>
        <taxon>Bacteria</taxon>
        <taxon>Pseudomonadati</taxon>
        <taxon>Pseudomonadota</taxon>
        <taxon>Gammaproteobacteria</taxon>
        <taxon>Alteromonadales</taxon>
        <taxon>Alteromonadaceae</taxon>
        <taxon>Fluctibacter</taxon>
    </lineage>
</organism>
<dbReference type="Gene3D" id="3.10.20.30">
    <property type="match status" value="1"/>
</dbReference>
<proteinExistence type="predicted"/>
<evidence type="ECO:0000259" key="3">
    <source>
        <dbReference type="PROSITE" id="PS51085"/>
    </source>
</evidence>
<dbReference type="Pfam" id="PF00111">
    <property type="entry name" value="Fer2"/>
    <property type="match status" value="1"/>
</dbReference>
<keyword evidence="2" id="KW-0472">Membrane</keyword>
<dbReference type="InterPro" id="IPR001041">
    <property type="entry name" value="2Fe-2S_ferredoxin-type"/>
</dbReference>
<dbReference type="SUPFAM" id="SSF54292">
    <property type="entry name" value="2Fe-2S ferredoxin-like"/>
    <property type="match status" value="1"/>
</dbReference>
<reference evidence="4 5" key="1">
    <citation type="submission" date="2022-10" db="EMBL/GenBank/DDBJ databases">
        <title>Aestuariibacter sp. AA17 isolated from Montipora capitata coral fragment.</title>
        <authorList>
            <person name="Emsley S.A."/>
            <person name="Pfannmuller K.M."/>
            <person name="Loughran R.M."/>
            <person name="Shlafstein M."/>
            <person name="Papke E."/>
            <person name="Saw J.H."/>
            <person name="Ushijima B."/>
            <person name="Videau P."/>
        </authorList>
    </citation>
    <scope>NUCLEOTIDE SEQUENCE [LARGE SCALE GENOMIC DNA]</scope>
    <source>
        <strain evidence="4 5">AA17</strain>
    </source>
</reference>
<gene>
    <name evidence="4" type="ORF">OE749_01585</name>
</gene>
<keyword evidence="1" id="KW-0830">Ubiquinone</keyword>
<evidence type="ECO:0000256" key="1">
    <source>
        <dbReference type="ARBA" id="ARBA00023075"/>
    </source>
</evidence>
<dbReference type="EMBL" id="JAOWKX010000001">
    <property type="protein sequence ID" value="MCV2883388.1"/>
    <property type="molecule type" value="Genomic_DNA"/>
</dbReference>
<comment type="caution">
    <text evidence="4">The sequence shown here is derived from an EMBL/GenBank/DDBJ whole genome shotgun (WGS) entry which is preliminary data.</text>
</comment>
<dbReference type="InterPro" id="IPR036010">
    <property type="entry name" value="2Fe-2S_ferredoxin-like_sf"/>
</dbReference>
<evidence type="ECO:0000313" key="5">
    <source>
        <dbReference type="Proteomes" id="UP001652504"/>
    </source>
</evidence>
<feature type="transmembrane region" description="Helical" evidence="2">
    <location>
        <begin position="12"/>
        <end position="32"/>
    </location>
</feature>
<keyword evidence="2" id="KW-0812">Transmembrane</keyword>
<dbReference type="RefSeq" id="WP_263710588.1">
    <property type="nucleotide sequence ID" value="NZ_JAOWKX010000001.1"/>
</dbReference>
<evidence type="ECO:0000256" key="2">
    <source>
        <dbReference type="SAM" id="Phobius"/>
    </source>
</evidence>
<sequence length="332" mass="36819">MKQPLAFIHKWLGLVVGLQLLIWILTGIYFNWVDHRIAKGNELRQSSSHTVKPFPIDIIDLDEKHFIGVKRVELTHLAETPVYQLYYSLPAHNNQKQDVKTFHAETGLPFSLTQNTVKNIASNSYSAEAEISDIELMYPPHTDLAGEENPLWRVVVNDSAQTHIYVSPITGKVIAHVNNARRLHNIMFMLHFMDYAKTGGFNHTLITVFAVLNLIFVGSGVLWLIKKLPMMVHAVFSSGKKPIELLQNNGSSGVHALVPKGEVILHSLRNVNIHLPSICGGGGVCGSCKFQTPDTLPVTEADKAHCSPQELAHGIRLACQHSIDAISKISVP</sequence>
<evidence type="ECO:0000313" key="4">
    <source>
        <dbReference type="EMBL" id="MCV2883388.1"/>
    </source>
</evidence>
<feature type="transmembrane region" description="Helical" evidence="2">
    <location>
        <begin position="205"/>
        <end position="225"/>
    </location>
</feature>
<dbReference type="InterPro" id="IPR005625">
    <property type="entry name" value="PepSY-ass_TM"/>
</dbReference>
<dbReference type="Proteomes" id="UP001652504">
    <property type="component" value="Unassembled WGS sequence"/>
</dbReference>
<dbReference type="Pfam" id="PF03929">
    <property type="entry name" value="PepSY_TM"/>
    <property type="match status" value="1"/>
</dbReference>
<dbReference type="PANTHER" id="PTHR34219:SF6">
    <property type="entry name" value="BLR3280 PROTEIN"/>
    <property type="match status" value="1"/>
</dbReference>
<keyword evidence="2" id="KW-1133">Transmembrane helix</keyword>
<accession>A0ABT3A412</accession>
<feature type="domain" description="2Fe-2S ferredoxin-type" evidence="3">
    <location>
        <begin position="241"/>
        <end position="332"/>
    </location>
</feature>
<dbReference type="PROSITE" id="PS51085">
    <property type="entry name" value="2FE2S_FER_2"/>
    <property type="match status" value="1"/>
</dbReference>
<protein>
    <submittedName>
        <fullName evidence="4">PepSY domain-containing protein</fullName>
    </submittedName>
</protein>